<accession>A0A7J9P3I4</accession>
<proteinExistence type="predicted"/>
<keyword evidence="2" id="KW-0240">DNA-directed RNA polymerase</keyword>
<gene>
    <name evidence="2" type="ORF">HNP89_001921</name>
</gene>
<dbReference type="Proteomes" id="UP000522365">
    <property type="component" value="Unassembled WGS sequence"/>
</dbReference>
<keyword evidence="1" id="KW-0812">Transmembrane</keyword>
<sequence length="53" mass="5611">MAKGDDAVGAILGILGGLALLEILKGLSNKKCPRCGNYNENQRLTCKYCGGRL</sequence>
<reference evidence="2 3" key="1">
    <citation type="submission" date="2020-07" db="EMBL/GenBank/DDBJ databases">
        <title>Genomic Encyclopedia of Type Strains, Phase IV (KMG-V): Genome sequencing to study the core and pangenomes of soil and plant-associated prokaryotes.</title>
        <authorList>
            <person name="Whitman W."/>
        </authorList>
    </citation>
    <scope>NUCLEOTIDE SEQUENCE [LARGE SCALE GENOMIC DNA]</scope>
    <source>
        <strain evidence="2 3">S1</strain>
    </source>
</reference>
<dbReference type="RefSeq" id="WP_181504804.1">
    <property type="nucleotide sequence ID" value="NZ_JACDUK010000005.1"/>
</dbReference>
<evidence type="ECO:0000313" key="3">
    <source>
        <dbReference type="Proteomes" id="UP000522365"/>
    </source>
</evidence>
<keyword evidence="1" id="KW-0472">Membrane</keyword>
<dbReference type="AlphaFoldDB" id="A0A7J9P3I4"/>
<evidence type="ECO:0000313" key="2">
    <source>
        <dbReference type="EMBL" id="MBA2853943.1"/>
    </source>
</evidence>
<organism evidence="2 3">
    <name type="scientific">Methanococcus maripaludis</name>
    <name type="common">Methanococcus deltae</name>
    <dbReference type="NCBI Taxonomy" id="39152"/>
    <lineage>
        <taxon>Archaea</taxon>
        <taxon>Methanobacteriati</taxon>
        <taxon>Methanobacteriota</taxon>
        <taxon>Methanomada group</taxon>
        <taxon>Methanococci</taxon>
        <taxon>Methanococcales</taxon>
        <taxon>Methanococcaceae</taxon>
        <taxon>Methanococcus</taxon>
    </lineage>
</organism>
<evidence type="ECO:0000256" key="1">
    <source>
        <dbReference type="SAM" id="Phobius"/>
    </source>
</evidence>
<feature type="transmembrane region" description="Helical" evidence="1">
    <location>
        <begin position="6"/>
        <end position="24"/>
    </location>
</feature>
<keyword evidence="2" id="KW-0804">Transcription</keyword>
<dbReference type="EMBL" id="JACDUK010000005">
    <property type="protein sequence ID" value="MBA2853943.1"/>
    <property type="molecule type" value="Genomic_DNA"/>
</dbReference>
<name>A0A7J9P3I4_METMI</name>
<dbReference type="GO" id="GO:0000428">
    <property type="term" value="C:DNA-directed RNA polymerase complex"/>
    <property type="evidence" value="ECO:0007669"/>
    <property type="project" value="UniProtKB-KW"/>
</dbReference>
<keyword evidence="1" id="KW-1133">Transmembrane helix</keyword>
<comment type="caution">
    <text evidence="2">The sequence shown here is derived from an EMBL/GenBank/DDBJ whole genome shotgun (WGS) entry which is preliminary data.</text>
</comment>
<protein>
    <submittedName>
        <fullName evidence="2">DNA-directed RNA polymerase subunit RPC12/RpoP</fullName>
    </submittedName>
</protein>